<comment type="subcellular location">
    <subcellularLocation>
        <location evidence="3">Cytoplasm</location>
    </subcellularLocation>
    <subcellularLocation>
        <location evidence="2">Nucleus</location>
    </subcellularLocation>
</comment>
<dbReference type="GeneID" id="25265400"/>
<dbReference type="Proteomes" id="UP000027361">
    <property type="component" value="Unassembled WGS sequence"/>
</dbReference>
<comment type="similarity">
    <text evidence="4">Belongs to the CAF1 family.</text>
</comment>
<keyword evidence="15" id="KW-0943">RNA-mediated gene silencing</keyword>
<dbReference type="FunFam" id="3.30.420.10:FF:000005">
    <property type="entry name" value="CCR4-NOT transcription complex subunit 7"/>
    <property type="match status" value="1"/>
</dbReference>
<evidence type="ECO:0000256" key="8">
    <source>
        <dbReference type="ARBA" id="ARBA00022722"/>
    </source>
</evidence>
<keyword evidence="8" id="KW-0540">Nuclease</keyword>
<dbReference type="InterPro" id="IPR039637">
    <property type="entry name" value="CNOT7/CNOT8/Pop2"/>
</dbReference>
<dbReference type="OMA" id="IKFMMRA"/>
<evidence type="ECO:0000256" key="3">
    <source>
        <dbReference type="ARBA" id="ARBA00004496"/>
    </source>
</evidence>
<keyword evidence="10" id="KW-0378">Hydrolase</keyword>
<feature type="compositionally biased region" description="Low complexity" evidence="18">
    <location>
        <begin position="271"/>
        <end position="286"/>
    </location>
</feature>
<evidence type="ECO:0000256" key="11">
    <source>
        <dbReference type="ARBA" id="ARBA00022839"/>
    </source>
</evidence>
<sequence length="358" mass="39541">MGSPSRIREVWAENFEQEMTVLRASIDHYPYVAMDTEFPGIVARPIGTFKGSSDYHYQTLRCNVDLLRLIQLGLTICDADGNLPPPGQACTWQFNFRFSINDDMCAPDSLELLTKAGLDFDRHEQMGIDVEHFGELLITSGLALFDDVKWVSFHSGYDFGYLLKVVTASPLPPTESEFFELLRVWFPCIYDIKYLMRSCKSLKGGLQDVADDLQVSRIGQQHQAGSDSLLTVSTFFKLRERYFDGKIDDRKYLGCLYGFTHSNGGAVQYTRASSSLRSRPTSTPSTDQFRTAFDAAPPPIPPNSSPFRANAPSNLPGLNALSKNMTNYSGSTPSGPHTPVAGQGKRLFGSTPIGSAGA</sequence>
<organism evidence="19 20">
    <name type="scientific">Tilletiaria anomala (strain ATCC 24038 / CBS 436.72 / UBC 951)</name>
    <dbReference type="NCBI Taxonomy" id="1037660"/>
    <lineage>
        <taxon>Eukaryota</taxon>
        <taxon>Fungi</taxon>
        <taxon>Dikarya</taxon>
        <taxon>Basidiomycota</taxon>
        <taxon>Ustilaginomycotina</taxon>
        <taxon>Exobasidiomycetes</taxon>
        <taxon>Georgefischeriales</taxon>
        <taxon>Tilletiariaceae</taxon>
        <taxon>Tilletiaria</taxon>
    </lineage>
</organism>
<evidence type="ECO:0000256" key="12">
    <source>
        <dbReference type="ARBA" id="ARBA00022845"/>
    </source>
</evidence>
<dbReference type="InterPro" id="IPR006941">
    <property type="entry name" value="RNase_CAF1"/>
</dbReference>
<dbReference type="STRING" id="1037660.A0A066VEP2"/>
<dbReference type="PANTHER" id="PTHR10797">
    <property type="entry name" value="CCR4-NOT TRANSCRIPTION COMPLEX SUBUNIT"/>
    <property type="match status" value="1"/>
</dbReference>
<evidence type="ECO:0000256" key="1">
    <source>
        <dbReference type="ARBA" id="ARBA00001663"/>
    </source>
</evidence>
<comment type="caution">
    <text evidence="19">The sequence shown here is derived from an EMBL/GenBank/DDBJ whole genome shotgun (WGS) entry which is preliminary data.</text>
</comment>
<dbReference type="InterPro" id="IPR012337">
    <property type="entry name" value="RNaseH-like_sf"/>
</dbReference>
<dbReference type="EMBL" id="JMSN01000145">
    <property type="protein sequence ID" value="KDN37229.1"/>
    <property type="molecule type" value="Genomic_DNA"/>
</dbReference>
<dbReference type="RefSeq" id="XP_013240294.1">
    <property type="nucleotide sequence ID" value="XM_013384840.1"/>
</dbReference>
<proteinExistence type="inferred from homology"/>
<dbReference type="InterPro" id="IPR036397">
    <property type="entry name" value="RNaseH_sf"/>
</dbReference>
<keyword evidence="9" id="KW-0479">Metal-binding</keyword>
<keyword evidence="14" id="KW-0805">Transcription regulation</keyword>
<comment type="catalytic activity">
    <reaction evidence="1">
        <text>Exonucleolytic cleavage of poly(A) to 5'-AMP.</text>
        <dbReference type="EC" id="3.1.13.4"/>
    </reaction>
</comment>
<dbReference type="AlphaFoldDB" id="A0A066VEP2"/>
<evidence type="ECO:0000256" key="16">
    <source>
        <dbReference type="ARBA" id="ARBA00023163"/>
    </source>
</evidence>
<dbReference type="GO" id="GO:0004535">
    <property type="term" value="F:poly(A)-specific ribonuclease activity"/>
    <property type="evidence" value="ECO:0007669"/>
    <property type="project" value="UniProtKB-EC"/>
</dbReference>
<dbReference type="GO" id="GO:0003723">
    <property type="term" value="F:RNA binding"/>
    <property type="evidence" value="ECO:0007669"/>
    <property type="project" value="UniProtKB-KW"/>
</dbReference>
<evidence type="ECO:0000256" key="7">
    <source>
        <dbReference type="ARBA" id="ARBA00022491"/>
    </source>
</evidence>
<dbReference type="GO" id="GO:0005737">
    <property type="term" value="C:cytoplasm"/>
    <property type="evidence" value="ECO:0007669"/>
    <property type="project" value="UniProtKB-SubCell"/>
</dbReference>
<protein>
    <recommendedName>
        <fullName evidence="5">poly(A)-specific ribonuclease</fullName>
        <ecNumber evidence="5">3.1.13.4</ecNumber>
    </recommendedName>
</protein>
<evidence type="ECO:0000256" key="18">
    <source>
        <dbReference type="SAM" id="MobiDB-lite"/>
    </source>
</evidence>
<evidence type="ECO:0000256" key="13">
    <source>
        <dbReference type="ARBA" id="ARBA00022884"/>
    </source>
</evidence>
<evidence type="ECO:0000256" key="4">
    <source>
        <dbReference type="ARBA" id="ARBA00008372"/>
    </source>
</evidence>
<keyword evidence="11" id="KW-0269">Exonuclease</keyword>
<keyword evidence="17" id="KW-0539">Nucleus</keyword>
<feature type="region of interest" description="Disordered" evidence="18">
    <location>
        <begin position="271"/>
        <end position="358"/>
    </location>
</feature>
<dbReference type="GO" id="GO:0030014">
    <property type="term" value="C:CCR4-NOT complex"/>
    <property type="evidence" value="ECO:0007669"/>
    <property type="project" value="InterPro"/>
</dbReference>
<evidence type="ECO:0000256" key="17">
    <source>
        <dbReference type="ARBA" id="ARBA00023242"/>
    </source>
</evidence>
<keyword evidence="13" id="KW-0694">RNA-binding</keyword>
<reference evidence="19 20" key="1">
    <citation type="submission" date="2014-05" db="EMBL/GenBank/DDBJ databases">
        <title>Draft genome sequence of a rare smut relative, Tilletiaria anomala UBC 951.</title>
        <authorList>
            <consortium name="DOE Joint Genome Institute"/>
            <person name="Toome M."/>
            <person name="Kuo A."/>
            <person name="Henrissat B."/>
            <person name="Lipzen A."/>
            <person name="Tritt A."/>
            <person name="Yoshinaga Y."/>
            <person name="Zane M."/>
            <person name="Barry K."/>
            <person name="Grigoriev I.V."/>
            <person name="Spatafora J.W."/>
            <person name="Aimea M.C."/>
        </authorList>
    </citation>
    <scope>NUCLEOTIDE SEQUENCE [LARGE SCALE GENOMIC DNA]</scope>
    <source>
        <strain evidence="19 20">UBC 951</strain>
    </source>
</reference>
<evidence type="ECO:0000256" key="14">
    <source>
        <dbReference type="ARBA" id="ARBA00023015"/>
    </source>
</evidence>
<keyword evidence="16" id="KW-0804">Transcription</keyword>
<keyword evidence="12" id="KW-0810">Translation regulation</keyword>
<evidence type="ECO:0000256" key="2">
    <source>
        <dbReference type="ARBA" id="ARBA00004123"/>
    </source>
</evidence>
<evidence type="ECO:0000256" key="15">
    <source>
        <dbReference type="ARBA" id="ARBA00023158"/>
    </source>
</evidence>
<dbReference type="InParanoid" id="A0A066VEP2"/>
<dbReference type="Gene3D" id="3.30.420.10">
    <property type="entry name" value="Ribonuclease H-like superfamily/Ribonuclease H"/>
    <property type="match status" value="1"/>
</dbReference>
<dbReference type="GO" id="GO:0031047">
    <property type="term" value="P:regulatory ncRNA-mediated gene silencing"/>
    <property type="evidence" value="ECO:0007669"/>
    <property type="project" value="UniProtKB-KW"/>
</dbReference>
<dbReference type="GO" id="GO:0046872">
    <property type="term" value="F:metal ion binding"/>
    <property type="evidence" value="ECO:0007669"/>
    <property type="project" value="UniProtKB-KW"/>
</dbReference>
<accession>A0A066VEP2</accession>
<evidence type="ECO:0000313" key="19">
    <source>
        <dbReference type="EMBL" id="KDN37229.1"/>
    </source>
</evidence>
<dbReference type="FunCoup" id="A0A066VEP2">
    <property type="interactions" value="559"/>
</dbReference>
<keyword evidence="20" id="KW-1185">Reference proteome</keyword>
<keyword evidence="7" id="KW-0678">Repressor</keyword>
<dbReference type="SUPFAM" id="SSF53098">
    <property type="entry name" value="Ribonuclease H-like"/>
    <property type="match status" value="1"/>
</dbReference>
<evidence type="ECO:0000256" key="5">
    <source>
        <dbReference type="ARBA" id="ARBA00012161"/>
    </source>
</evidence>
<evidence type="ECO:0000256" key="10">
    <source>
        <dbReference type="ARBA" id="ARBA00022801"/>
    </source>
</evidence>
<evidence type="ECO:0000256" key="9">
    <source>
        <dbReference type="ARBA" id="ARBA00022723"/>
    </source>
</evidence>
<dbReference type="HOGENOM" id="CLU_027974_0_1_1"/>
<name>A0A066VEP2_TILAU</name>
<dbReference type="GO" id="GO:0006417">
    <property type="term" value="P:regulation of translation"/>
    <property type="evidence" value="ECO:0007669"/>
    <property type="project" value="UniProtKB-KW"/>
</dbReference>
<dbReference type="Pfam" id="PF04857">
    <property type="entry name" value="CAF1"/>
    <property type="match status" value="2"/>
</dbReference>
<evidence type="ECO:0000256" key="6">
    <source>
        <dbReference type="ARBA" id="ARBA00022490"/>
    </source>
</evidence>
<evidence type="ECO:0000313" key="20">
    <source>
        <dbReference type="Proteomes" id="UP000027361"/>
    </source>
</evidence>
<feature type="compositionally biased region" description="Polar residues" evidence="18">
    <location>
        <begin position="321"/>
        <end position="335"/>
    </location>
</feature>
<gene>
    <name evidence="19" type="ORF">K437DRAFT_259881</name>
</gene>
<keyword evidence="6" id="KW-0963">Cytoplasm</keyword>
<dbReference type="GO" id="GO:0005634">
    <property type="term" value="C:nucleus"/>
    <property type="evidence" value="ECO:0007669"/>
    <property type="project" value="UniProtKB-SubCell"/>
</dbReference>
<dbReference type="EC" id="3.1.13.4" evidence="5"/>
<dbReference type="OrthoDB" id="1164111at2759"/>